<dbReference type="Pfam" id="PF01352">
    <property type="entry name" value="KRAB"/>
    <property type="match status" value="1"/>
</dbReference>
<dbReference type="InterPro" id="IPR001909">
    <property type="entry name" value="KRAB"/>
</dbReference>
<dbReference type="Pfam" id="PF23611">
    <property type="entry name" value="zf-C2H2_16"/>
    <property type="match status" value="1"/>
</dbReference>
<dbReference type="SMART" id="SM00355">
    <property type="entry name" value="ZnF_C2H2"/>
    <property type="match status" value="3"/>
</dbReference>
<evidence type="ECO:0000256" key="8">
    <source>
        <dbReference type="ARBA" id="ARBA00023125"/>
    </source>
</evidence>
<accession>A0ABM2WIC4</accession>
<feature type="domain" description="C2H2-type" evidence="12">
    <location>
        <begin position="198"/>
        <end position="225"/>
    </location>
</feature>
<dbReference type="InterPro" id="IPR050752">
    <property type="entry name" value="C2H2-ZF_domain"/>
</dbReference>
<keyword evidence="3" id="KW-0479">Metal-binding</keyword>
<dbReference type="Pfam" id="PF00096">
    <property type="entry name" value="zf-C2H2"/>
    <property type="match status" value="2"/>
</dbReference>
<keyword evidence="9" id="KW-0804">Transcription</keyword>
<dbReference type="SUPFAM" id="SSF109640">
    <property type="entry name" value="KRAB domain (Kruppel-associated box)"/>
    <property type="match status" value="1"/>
</dbReference>
<evidence type="ECO:0000256" key="10">
    <source>
        <dbReference type="ARBA" id="ARBA00023242"/>
    </source>
</evidence>
<protein>
    <submittedName>
        <fullName evidence="15">Zinc finger protein 98-like isoform X2</fullName>
    </submittedName>
</protein>
<evidence type="ECO:0000313" key="14">
    <source>
        <dbReference type="Proteomes" id="UP000886700"/>
    </source>
</evidence>
<dbReference type="Proteomes" id="UP000886700">
    <property type="component" value="Unplaced"/>
</dbReference>
<keyword evidence="4" id="KW-0677">Repeat</keyword>
<dbReference type="CDD" id="cd07765">
    <property type="entry name" value="KRAB_A-box"/>
    <property type="match status" value="1"/>
</dbReference>
<dbReference type="PROSITE" id="PS50805">
    <property type="entry name" value="KRAB"/>
    <property type="match status" value="1"/>
</dbReference>
<feature type="domain" description="C2H2-type" evidence="12">
    <location>
        <begin position="254"/>
        <end position="281"/>
    </location>
</feature>
<evidence type="ECO:0000256" key="7">
    <source>
        <dbReference type="ARBA" id="ARBA00023015"/>
    </source>
</evidence>
<dbReference type="InterPro" id="IPR013087">
    <property type="entry name" value="Znf_C2H2_type"/>
</dbReference>
<dbReference type="PANTHER" id="PTHR24384">
    <property type="entry name" value="FINGER PUTATIVE TRANSCRIPTION FACTOR FAMILY-RELATED"/>
    <property type="match status" value="1"/>
</dbReference>
<evidence type="ECO:0000256" key="6">
    <source>
        <dbReference type="ARBA" id="ARBA00022833"/>
    </source>
</evidence>
<evidence type="ECO:0000259" key="12">
    <source>
        <dbReference type="PROSITE" id="PS50157"/>
    </source>
</evidence>
<reference evidence="15" key="1">
    <citation type="submission" date="2025-08" db="UniProtKB">
        <authorList>
            <consortium name="RefSeq"/>
        </authorList>
    </citation>
    <scope>IDENTIFICATION</scope>
    <source>
        <tissue evidence="15">Liver</tissue>
    </source>
</reference>
<evidence type="ECO:0000256" key="11">
    <source>
        <dbReference type="PROSITE-ProRule" id="PRU00042"/>
    </source>
</evidence>
<dbReference type="GeneID" id="121135402"/>
<evidence type="ECO:0000313" key="15">
    <source>
        <dbReference type="RefSeq" id="XP_040590073.1"/>
    </source>
</evidence>
<keyword evidence="5 11" id="KW-0863">Zinc-finger</keyword>
<evidence type="ECO:0000256" key="2">
    <source>
        <dbReference type="ARBA" id="ARBA00006991"/>
    </source>
</evidence>
<keyword evidence="10" id="KW-0539">Nucleus</keyword>
<evidence type="ECO:0000256" key="3">
    <source>
        <dbReference type="ARBA" id="ARBA00022723"/>
    </source>
</evidence>
<evidence type="ECO:0000256" key="9">
    <source>
        <dbReference type="ARBA" id="ARBA00023163"/>
    </source>
</evidence>
<sequence>MACAQSLLTFEDVAINFSKEEWKSMHTSQREMYRDVMLENYSHLVSVGLSDTKPELITCLEQNKEPWMENTVEVKVLEPALYYYPFQDLFPKVSTEHTSQRVILGYFGRNNAGELHKKFSACRYVNEEPESYFAGKKREDFKCTECCNSFSHRFYCQVHQTTQTGEEKTFMCEACGKSFTQSSLLHAHHGMLNGEKPYKYFMCRKSITAYSNLQVHQRIQAGEKPYKCSDCDKSFDWRSTLQVHQTIHTGEKPYKCSDCDKSFNRRSVLQVHQMIHTGEKPYKCS</sequence>
<dbReference type="SUPFAM" id="SSF57667">
    <property type="entry name" value="beta-beta-alpha zinc fingers"/>
    <property type="match status" value="3"/>
</dbReference>
<dbReference type="SMART" id="SM00349">
    <property type="entry name" value="KRAB"/>
    <property type="match status" value="1"/>
</dbReference>
<evidence type="ECO:0000256" key="4">
    <source>
        <dbReference type="ARBA" id="ARBA00022737"/>
    </source>
</evidence>
<dbReference type="PROSITE" id="PS00028">
    <property type="entry name" value="ZINC_FINGER_C2H2_1"/>
    <property type="match status" value="2"/>
</dbReference>
<gene>
    <name evidence="15" type="primary">LOC121135402</name>
</gene>
<keyword evidence="7" id="KW-0805">Transcription regulation</keyword>
<dbReference type="RefSeq" id="XP_040590073.1">
    <property type="nucleotide sequence ID" value="XM_040734139.1"/>
</dbReference>
<dbReference type="PROSITE" id="PS50157">
    <property type="entry name" value="ZINC_FINGER_C2H2_2"/>
    <property type="match status" value="5"/>
</dbReference>
<keyword evidence="6" id="KW-0862">Zinc</keyword>
<keyword evidence="8" id="KW-0238">DNA-binding</keyword>
<dbReference type="InterPro" id="IPR036051">
    <property type="entry name" value="KRAB_dom_sf"/>
</dbReference>
<comment type="similarity">
    <text evidence="2">Belongs to the krueppel C2H2-type zinc-finger protein family.</text>
</comment>
<dbReference type="Gene3D" id="6.10.140.140">
    <property type="match status" value="1"/>
</dbReference>
<dbReference type="InterPro" id="IPR056438">
    <property type="entry name" value="Znf-C2H2_CTCF"/>
</dbReference>
<evidence type="ECO:0000256" key="5">
    <source>
        <dbReference type="ARBA" id="ARBA00022771"/>
    </source>
</evidence>
<dbReference type="InterPro" id="IPR036236">
    <property type="entry name" value="Znf_C2H2_sf"/>
</dbReference>
<feature type="domain" description="C2H2-type" evidence="12">
    <location>
        <begin position="170"/>
        <end position="197"/>
    </location>
</feature>
<keyword evidence="14" id="KW-1185">Reference proteome</keyword>
<dbReference type="PANTHER" id="PTHR24384:SF246">
    <property type="entry name" value="GENE, 19965-RELATED"/>
    <property type="match status" value="1"/>
</dbReference>
<evidence type="ECO:0000256" key="1">
    <source>
        <dbReference type="ARBA" id="ARBA00004123"/>
    </source>
</evidence>
<name>A0ABM2WIC4_MESAU</name>
<organism evidence="14 15">
    <name type="scientific">Mesocricetus auratus</name>
    <name type="common">Golden hamster</name>
    <dbReference type="NCBI Taxonomy" id="10036"/>
    <lineage>
        <taxon>Eukaryota</taxon>
        <taxon>Metazoa</taxon>
        <taxon>Chordata</taxon>
        <taxon>Craniata</taxon>
        <taxon>Vertebrata</taxon>
        <taxon>Euteleostomi</taxon>
        <taxon>Mammalia</taxon>
        <taxon>Eutheria</taxon>
        <taxon>Euarchontoglires</taxon>
        <taxon>Glires</taxon>
        <taxon>Rodentia</taxon>
        <taxon>Myomorpha</taxon>
        <taxon>Muroidea</taxon>
        <taxon>Cricetidae</taxon>
        <taxon>Cricetinae</taxon>
        <taxon>Mesocricetus</taxon>
    </lineage>
</organism>
<dbReference type="Gene3D" id="3.30.160.60">
    <property type="entry name" value="Classic Zinc Finger"/>
    <property type="match status" value="4"/>
</dbReference>
<feature type="domain" description="C2H2-type" evidence="12">
    <location>
        <begin position="141"/>
        <end position="168"/>
    </location>
</feature>
<proteinExistence type="inferred from homology"/>
<evidence type="ECO:0000259" key="13">
    <source>
        <dbReference type="PROSITE" id="PS50805"/>
    </source>
</evidence>
<feature type="domain" description="KRAB" evidence="13">
    <location>
        <begin position="8"/>
        <end position="79"/>
    </location>
</feature>
<comment type="subcellular location">
    <subcellularLocation>
        <location evidence="1">Nucleus</location>
    </subcellularLocation>
</comment>
<feature type="domain" description="C2H2-type" evidence="12">
    <location>
        <begin position="226"/>
        <end position="253"/>
    </location>
</feature>